<dbReference type="OrthoDB" id="10579090at2759"/>
<gene>
    <name evidence="1" type="ORF">JG687_00014707</name>
</gene>
<comment type="caution">
    <text evidence="1">The sequence shown here is derived from an EMBL/GenBank/DDBJ whole genome shotgun (WGS) entry which is preliminary data.</text>
</comment>
<name>A0A8T1TVU0_9STRA</name>
<proteinExistence type="predicted"/>
<evidence type="ECO:0000313" key="1">
    <source>
        <dbReference type="EMBL" id="KAG6949685.1"/>
    </source>
</evidence>
<protein>
    <submittedName>
        <fullName evidence="1">Uncharacterized protein</fullName>
    </submittedName>
</protein>
<dbReference type="EMBL" id="JAENGZ010001218">
    <property type="protein sequence ID" value="KAG6949685.1"/>
    <property type="molecule type" value="Genomic_DNA"/>
</dbReference>
<dbReference type="AlphaFoldDB" id="A0A8T1TVU0"/>
<dbReference type="Proteomes" id="UP000688947">
    <property type="component" value="Unassembled WGS sequence"/>
</dbReference>
<evidence type="ECO:0000313" key="2">
    <source>
        <dbReference type="Proteomes" id="UP000688947"/>
    </source>
</evidence>
<reference evidence="1" key="1">
    <citation type="submission" date="2021-01" db="EMBL/GenBank/DDBJ databases">
        <title>Phytophthora aleatoria, a newly-described species from Pinus radiata is distinct from Phytophthora cactorum isolates based on comparative genomics.</title>
        <authorList>
            <person name="Mcdougal R."/>
            <person name="Panda P."/>
            <person name="Williams N."/>
            <person name="Studholme D.J."/>
        </authorList>
    </citation>
    <scope>NUCLEOTIDE SEQUENCE</scope>
    <source>
        <strain evidence="1">NZFS 3830</strain>
    </source>
</reference>
<sequence>MRVDDLDSDGVLVNYAEIYLLADYPLYCWQGEQDHYHLAHARVRGHVNGSTGHRIYNDTKTPLEHSPDLAAWARRSRSWVCTIWRKEPSIIGKDEDIAATLELARASTMLLIKVNAAGSASSTHPNGSYTKAVLGTTKEKTSEAESHCFDRRGHVRGDVDDLALPASRI</sequence>
<organism evidence="1 2">
    <name type="scientific">Phytophthora cactorum</name>
    <dbReference type="NCBI Taxonomy" id="29920"/>
    <lineage>
        <taxon>Eukaryota</taxon>
        <taxon>Sar</taxon>
        <taxon>Stramenopiles</taxon>
        <taxon>Oomycota</taxon>
        <taxon>Peronosporomycetes</taxon>
        <taxon>Peronosporales</taxon>
        <taxon>Peronosporaceae</taxon>
        <taxon>Phytophthora</taxon>
    </lineage>
</organism>
<accession>A0A8T1TVU0</accession>